<protein>
    <submittedName>
        <fullName evidence="2">DDE-type integrase/transposase/recombinase</fullName>
    </submittedName>
</protein>
<dbReference type="AlphaFoldDB" id="A0ABD5RU92"/>
<gene>
    <name evidence="2" type="ORF">ACFQE1_01055</name>
</gene>
<organism evidence="2 3">
    <name type="scientific">Halobium palmae</name>
    <dbReference type="NCBI Taxonomy" id="1776492"/>
    <lineage>
        <taxon>Archaea</taxon>
        <taxon>Methanobacteriati</taxon>
        <taxon>Methanobacteriota</taxon>
        <taxon>Stenosarchaea group</taxon>
        <taxon>Halobacteria</taxon>
        <taxon>Halobacteriales</taxon>
        <taxon>Haloferacaceae</taxon>
        <taxon>Halobium</taxon>
    </lineage>
</organism>
<evidence type="ECO:0000313" key="2">
    <source>
        <dbReference type="EMBL" id="MFC6723000.1"/>
    </source>
</evidence>
<sequence>MAVNETIIEIDGTNHYVWAAVDCETLEVLAVEVSPGRSSLDTLLFLKDVLAQCSGRPLVRVDRDPW</sequence>
<evidence type="ECO:0000259" key="1">
    <source>
        <dbReference type="Pfam" id="PF13610"/>
    </source>
</evidence>
<dbReference type="InterPro" id="IPR032874">
    <property type="entry name" value="DDE_dom"/>
</dbReference>
<dbReference type="EMBL" id="JBHSWU010000002">
    <property type="protein sequence ID" value="MFC6723000.1"/>
    <property type="molecule type" value="Genomic_DNA"/>
</dbReference>
<keyword evidence="3" id="KW-1185">Reference proteome</keyword>
<accession>A0ABD5RU92</accession>
<feature type="domain" description="DDE" evidence="1">
    <location>
        <begin position="2"/>
        <end position="57"/>
    </location>
</feature>
<proteinExistence type="predicted"/>
<comment type="caution">
    <text evidence="2">The sequence shown here is derived from an EMBL/GenBank/DDBJ whole genome shotgun (WGS) entry which is preliminary data.</text>
</comment>
<evidence type="ECO:0000313" key="3">
    <source>
        <dbReference type="Proteomes" id="UP001596328"/>
    </source>
</evidence>
<reference evidence="2 3" key="1">
    <citation type="journal article" date="2019" name="Int. J. Syst. Evol. Microbiol.">
        <title>The Global Catalogue of Microorganisms (GCM) 10K type strain sequencing project: providing services to taxonomists for standard genome sequencing and annotation.</title>
        <authorList>
            <consortium name="The Broad Institute Genomics Platform"/>
            <consortium name="The Broad Institute Genome Sequencing Center for Infectious Disease"/>
            <person name="Wu L."/>
            <person name="Ma J."/>
        </authorList>
    </citation>
    <scope>NUCLEOTIDE SEQUENCE [LARGE SCALE GENOMIC DNA]</scope>
    <source>
        <strain evidence="2 3">NBRC 111368</strain>
    </source>
</reference>
<name>A0ABD5RU92_9EURY</name>
<dbReference type="Proteomes" id="UP001596328">
    <property type="component" value="Unassembled WGS sequence"/>
</dbReference>
<dbReference type="Pfam" id="PF13610">
    <property type="entry name" value="DDE_Tnp_IS240"/>
    <property type="match status" value="1"/>
</dbReference>